<comment type="subcellular location">
    <subcellularLocation>
        <location evidence="1 15">Cytoplasm</location>
    </subcellularLocation>
</comment>
<dbReference type="Pfam" id="PF01588">
    <property type="entry name" value="tRNA_bind"/>
    <property type="match status" value="1"/>
</dbReference>
<dbReference type="GO" id="GO:0009328">
    <property type="term" value="C:phenylalanine-tRNA ligase complex"/>
    <property type="evidence" value="ECO:0007669"/>
    <property type="project" value="TreeGrafter"/>
</dbReference>
<dbReference type="RefSeq" id="WP_014261766.1">
    <property type="nucleotide sequence ID" value="NC_016630.1"/>
</dbReference>
<dbReference type="InterPro" id="IPR005121">
    <property type="entry name" value="Fdx_antiC-bd"/>
</dbReference>
<keyword evidence="12 15" id="KW-0648">Protein biosynthesis</keyword>
<dbReference type="InterPro" id="IPR004532">
    <property type="entry name" value="Phe-tRNA-ligase_IIc_bsu_bact"/>
</dbReference>
<dbReference type="GO" id="GO:0000049">
    <property type="term" value="F:tRNA binding"/>
    <property type="evidence" value="ECO:0007669"/>
    <property type="project" value="UniProtKB-UniRule"/>
</dbReference>
<comment type="similarity">
    <text evidence="2 15">Belongs to the phenylalanyl-tRNA synthetase beta subunit family. Type 1 subfamily.</text>
</comment>
<dbReference type="InterPro" id="IPR002547">
    <property type="entry name" value="tRNA-bd_dom"/>
</dbReference>
<evidence type="ECO:0000256" key="15">
    <source>
        <dbReference type="HAMAP-Rule" id="MF_00283"/>
    </source>
</evidence>
<evidence type="ECO:0000256" key="12">
    <source>
        <dbReference type="ARBA" id="ARBA00022917"/>
    </source>
</evidence>
<feature type="domain" description="FDX-ACB" evidence="18">
    <location>
        <begin position="697"/>
        <end position="790"/>
    </location>
</feature>
<evidence type="ECO:0000259" key="18">
    <source>
        <dbReference type="PROSITE" id="PS51447"/>
    </source>
</evidence>
<dbReference type="GO" id="GO:0140096">
    <property type="term" value="F:catalytic activity, acting on a protein"/>
    <property type="evidence" value="ECO:0007669"/>
    <property type="project" value="UniProtKB-ARBA"/>
</dbReference>
<evidence type="ECO:0000256" key="5">
    <source>
        <dbReference type="ARBA" id="ARBA00022555"/>
    </source>
</evidence>
<keyword evidence="6 15" id="KW-0436">Ligase</keyword>
<dbReference type="InterPro" id="IPR041616">
    <property type="entry name" value="PheRS_beta_core"/>
</dbReference>
<dbReference type="InterPro" id="IPR045060">
    <property type="entry name" value="Phe-tRNA-ligase_IIc_bsu"/>
</dbReference>
<dbReference type="FunFam" id="3.30.70.380:FF:000001">
    <property type="entry name" value="Phenylalanine--tRNA ligase beta subunit"/>
    <property type="match status" value="1"/>
</dbReference>
<keyword evidence="21" id="KW-1185">Reference proteome</keyword>
<organism evidence="20 21">
    <name type="scientific">Filifactor alocis (strain ATCC 35896 / CCUG 47790 / D40 B5)</name>
    <name type="common">Fusobacterium alocis</name>
    <dbReference type="NCBI Taxonomy" id="546269"/>
    <lineage>
        <taxon>Bacteria</taxon>
        <taxon>Bacillati</taxon>
        <taxon>Bacillota</taxon>
        <taxon>Clostridia</taxon>
        <taxon>Peptostreptococcales</taxon>
        <taxon>Filifactoraceae</taxon>
        <taxon>Filifactor</taxon>
    </lineage>
</organism>
<dbReference type="PANTHER" id="PTHR10947">
    <property type="entry name" value="PHENYLALANYL-TRNA SYNTHETASE BETA CHAIN AND LEUCINE-RICH REPEAT-CONTAINING PROTEIN 47"/>
    <property type="match status" value="1"/>
</dbReference>
<dbReference type="InterPro" id="IPR009061">
    <property type="entry name" value="DNA-bd_dom_put_sf"/>
</dbReference>
<dbReference type="InterPro" id="IPR036690">
    <property type="entry name" value="Fdx_antiC-bd_sf"/>
</dbReference>
<dbReference type="SMART" id="SM00896">
    <property type="entry name" value="FDX-ACB"/>
    <property type="match status" value="1"/>
</dbReference>
<evidence type="ECO:0000259" key="17">
    <source>
        <dbReference type="PROSITE" id="PS50886"/>
    </source>
</evidence>
<protein>
    <recommendedName>
        <fullName evidence="15">Phenylalanine--tRNA ligase beta subunit</fullName>
        <ecNumber evidence="15">6.1.1.20</ecNumber>
    </recommendedName>
    <alternativeName>
        <fullName evidence="15">Phenylalanyl-tRNA synthetase beta subunit</fullName>
        <shortName evidence="15">PheRS</shortName>
    </alternativeName>
</protein>
<keyword evidence="8 15" id="KW-0547">Nucleotide-binding</keyword>
<dbReference type="CDD" id="cd02796">
    <property type="entry name" value="tRNA_bind_bactPheRS"/>
    <property type="match status" value="1"/>
</dbReference>
<evidence type="ECO:0000256" key="2">
    <source>
        <dbReference type="ARBA" id="ARBA00008653"/>
    </source>
</evidence>
<dbReference type="Gene3D" id="3.50.40.10">
    <property type="entry name" value="Phenylalanyl-trna Synthetase, Chain B, domain 3"/>
    <property type="match status" value="1"/>
</dbReference>
<dbReference type="InterPro" id="IPR012340">
    <property type="entry name" value="NA-bd_OB-fold"/>
</dbReference>
<dbReference type="InterPro" id="IPR005147">
    <property type="entry name" value="tRNA_synthase_B5-dom"/>
</dbReference>
<evidence type="ECO:0000256" key="8">
    <source>
        <dbReference type="ARBA" id="ARBA00022741"/>
    </source>
</evidence>
<feature type="domain" description="TRNA-binding" evidence="17">
    <location>
        <begin position="39"/>
        <end position="153"/>
    </location>
</feature>
<dbReference type="Gene3D" id="2.40.50.140">
    <property type="entry name" value="Nucleic acid-binding proteins"/>
    <property type="match status" value="1"/>
</dbReference>
<comment type="subunit">
    <text evidence="3 15">Tetramer of two alpha and two beta subunits.</text>
</comment>
<evidence type="ECO:0000256" key="1">
    <source>
        <dbReference type="ARBA" id="ARBA00004496"/>
    </source>
</evidence>
<keyword evidence="7 15" id="KW-0479">Metal-binding</keyword>
<evidence type="ECO:0000259" key="19">
    <source>
        <dbReference type="PROSITE" id="PS51483"/>
    </source>
</evidence>
<dbReference type="FunFam" id="2.40.50.140:FF:000045">
    <property type="entry name" value="Phenylalanine--tRNA ligase beta subunit"/>
    <property type="match status" value="1"/>
</dbReference>
<keyword evidence="13 15" id="KW-0030">Aminoacyl-tRNA synthetase</keyword>
<dbReference type="PROSITE" id="PS51447">
    <property type="entry name" value="FDX_ACB"/>
    <property type="match status" value="1"/>
</dbReference>
<keyword evidence="9 15" id="KW-0067">ATP-binding</keyword>
<dbReference type="Gene3D" id="3.30.56.10">
    <property type="match status" value="2"/>
</dbReference>
<feature type="domain" description="B5" evidence="19">
    <location>
        <begin position="405"/>
        <end position="480"/>
    </location>
</feature>
<dbReference type="Pfam" id="PF03483">
    <property type="entry name" value="B3_4"/>
    <property type="match status" value="1"/>
</dbReference>
<evidence type="ECO:0000256" key="11">
    <source>
        <dbReference type="ARBA" id="ARBA00022884"/>
    </source>
</evidence>
<dbReference type="SUPFAM" id="SSF55681">
    <property type="entry name" value="Class II aaRS and biotin synthetases"/>
    <property type="match status" value="1"/>
</dbReference>
<dbReference type="SUPFAM" id="SSF46955">
    <property type="entry name" value="Putative DNA-binding domain"/>
    <property type="match status" value="1"/>
</dbReference>
<dbReference type="KEGG" id="faa:HMPREF0389_00546"/>
<dbReference type="SUPFAM" id="SSF50249">
    <property type="entry name" value="Nucleic acid-binding proteins"/>
    <property type="match status" value="1"/>
</dbReference>
<dbReference type="PANTHER" id="PTHR10947:SF0">
    <property type="entry name" value="PHENYLALANINE--TRNA LIGASE BETA SUBUNIT"/>
    <property type="match status" value="1"/>
</dbReference>
<evidence type="ECO:0000313" key="21">
    <source>
        <dbReference type="Proteomes" id="UP000007468"/>
    </source>
</evidence>
<sequence length="790" mass="88658">MILPLKWLRDYIEMDISAEKFADQMTLTGTKSERVEHIGEAISDVVVGKITEITKHPDADKLIVTQVDVGEEVKQIVTGANNIKVGDYVPVAMHGAKLPDGTKIKRGKMRGVVSDGMLCSAGELGIDSKFLSEEQKNGLYILEGEPALGQDIRDVLDLKDAIIEFELTANRPDCNSIIGIAYEAKATLDKEVTIPTLKVKEEGANIGVDVKCENNNLCGRYMAREITDVKIAPSPYYIQRRLIESGIRPINNIVDLTNYVMLEYGQPMHAFDYDKLEGHTIYIKQASDGQSCITLDEEERKLDSSMITICDSNKVIALGGVMGASCSQIDESTTHIVLESAHFDADTIRATSKKLGLRTDASARFEKGIDRYRCEKALNRFCQLVEELEIGTVCKGFVDTATELDDKSTVTFSKNRVNEVIGIEFSSEEICSILSKLNFESKIEGDMITTVAPEYRTDIEKIADIIEEISRIYGFNNVVSAPIVGEIIPATKSESRLYEDSMKAFAMKNGLTEILTYSFVSPIGVEKAKLSETKENDFVKLLNPLGEETSVMRTSLIPNMLEVISMNAARKNEFFAGFEFGNIFCLKQSNPLEQKSFVAGVYGKEEDFFSLKGRIEGILNGLRYQSRVYLPNKEHPTFHPGRCADIFIGEEKVGILGEVHPKAASAFNIKKKVYLCELDIPFLMSLFDNMMKYRQIPKFPAMKRDIALVVDKNQYVSEIEQIIWKNGKSLIEKIELFDIYEGDQIEKDKKSVAYSVVYRKKEATLTDEEVNRIQEKILKELEEKLHAVLR</sequence>
<evidence type="ECO:0000256" key="4">
    <source>
        <dbReference type="ARBA" id="ARBA00022490"/>
    </source>
</evidence>
<dbReference type="GO" id="GO:0004826">
    <property type="term" value="F:phenylalanine-tRNA ligase activity"/>
    <property type="evidence" value="ECO:0007669"/>
    <property type="project" value="UniProtKB-UniRule"/>
</dbReference>
<name>D6GSI8_FILAD</name>
<dbReference type="eggNOG" id="COG0072">
    <property type="taxonomic scope" value="Bacteria"/>
</dbReference>
<dbReference type="EMBL" id="CP002390">
    <property type="protein sequence ID" value="EFE28629.1"/>
    <property type="molecule type" value="Genomic_DNA"/>
</dbReference>
<dbReference type="InterPro" id="IPR020825">
    <property type="entry name" value="Phe-tRNA_synthase-like_B3/B4"/>
</dbReference>
<feature type="binding site" evidence="15">
    <location>
        <position position="468"/>
    </location>
    <ligand>
        <name>Mg(2+)</name>
        <dbReference type="ChEBI" id="CHEBI:18420"/>
        <note>shared with alpha subunit</note>
    </ligand>
</feature>
<comment type="catalytic activity">
    <reaction evidence="14 15">
        <text>tRNA(Phe) + L-phenylalanine + ATP = L-phenylalanyl-tRNA(Phe) + AMP + diphosphate + H(+)</text>
        <dbReference type="Rhea" id="RHEA:19413"/>
        <dbReference type="Rhea" id="RHEA-COMP:9668"/>
        <dbReference type="Rhea" id="RHEA-COMP:9699"/>
        <dbReference type="ChEBI" id="CHEBI:15378"/>
        <dbReference type="ChEBI" id="CHEBI:30616"/>
        <dbReference type="ChEBI" id="CHEBI:33019"/>
        <dbReference type="ChEBI" id="CHEBI:58095"/>
        <dbReference type="ChEBI" id="CHEBI:78442"/>
        <dbReference type="ChEBI" id="CHEBI:78531"/>
        <dbReference type="ChEBI" id="CHEBI:456215"/>
        <dbReference type="EC" id="6.1.1.20"/>
    </reaction>
</comment>
<evidence type="ECO:0000256" key="6">
    <source>
        <dbReference type="ARBA" id="ARBA00022598"/>
    </source>
</evidence>
<dbReference type="NCBIfam" id="TIGR00472">
    <property type="entry name" value="pheT_bact"/>
    <property type="match status" value="1"/>
</dbReference>
<dbReference type="SMART" id="SM00873">
    <property type="entry name" value="B3_4"/>
    <property type="match status" value="1"/>
</dbReference>
<dbReference type="SUPFAM" id="SSF54991">
    <property type="entry name" value="Anticodon-binding domain of PheRS"/>
    <property type="match status" value="1"/>
</dbReference>
<evidence type="ECO:0000313" key="20">
    <source>
        <dbReference type="EMBL" id="EFE28629.1"/>
    </source>
</evidence>
<dbReference type="GO" id="GO:0016740">
    <property type="term" value="F:transferase activity"/>
    <property type="evidence" value="ECO:0007669"/>
    <property type="project" value="UniProtKB-ARBA"/>
</dbReference>
<dbReference type="PROSITE" id="PS51483">
    <property type="entry name" value="B5"/>
    <property type="match status" value="1"/>
</dbReference>
<dbReference type="EC" id="6.1.1.20" evidence="15"/>
<dbReference type="HAMAP" id="MF_00283">
    <property type="entry name" value="Phe_tRNA_synth_beta1"/>
    <property type="match status" value="1"/>
</dbReference>
<dbReference type="SUPFAM" id="SSF56037">
    <property type="entry name" value="PheT/TilS domain"/>
    <property type="match status" value="1"/>
</dbReference>
<dbReference type="CDD" id="cd00769">
    <property type="entry name" value="PheRS_beta_core"/>
    <property type="match status" value="1"/>
</dbReference>
<dbReference type="PATRIC" id="fig|546269.5.peg.100"/>
<dbReference type="AlphaFoldDB" id="D6GSI8"/>
<dbReference type="Pfam" id="PF17759">
    <property type="entry name" value="tRNA_synthFbeta"/>
    <property type="match status" value="1"/>
</dbReference>
<dbReference type="SMART" id="SM00874">
    <property type="entry name" value="B5"/>
    <property type="match status" value="1"/>
</dbReference>
<reference evidence="21" key="1">
    <citation type="submission" date="2010-12" db="EMBL/GenBank/DDBJ databases">
        <title>The genome sequence of Filifactor alocis strain ATCC 35896.</title>
        <authorList>
            <consortium name="The Broad Institute Genome Sequencing Platform"/>
            <person name="Ward D."/>
            <person name="Earl A."/>
            <person name="Feldgarden M."/>
            <person name="Young S.K."/>
            <person name="Gargeya S."/>
            <person name="Zeng Q."/>
            <person name="Alvarado L."/>
            <person name="Berlin A."/>
            <person name="Bochicchio J."/>
            <person name="Chapman S.B."/>
            <person name="Chen Z."/>
            <person name="Freedman E."/>
            <person name="Gellesch M."/>
            <person name="Goldberg J."/>
            <person name="Griggs A."/>
            <person name="Gujja S."/>
            <person name="Heilman E."/>
            <person name="Heiman D."/>
            <person name="Howarth C."/>
            <person name="Mehta T."/>
            <person name="Neiman D."/>
            <person name="Pearson M."/>
            <person name="Roberts A."/>
            <person name="Saif S."/>
            <person name="Shea T."/>
            <person name="Shenoy N."/>
            <person name="Sisk P."/>
            <person name="Stolte C."/>
            <person name="Sykes S."/>
            <person name="White J."/>
            <person name="Yandava C."/>
            <person name="Izard J."/>
            <person name="Blanton J.M."/>
            <person name="Baranova O.V."/>
            <person name="Tanner A.C."/>
            <person name="Dewhirst F.E."/>
            <person name="Haas B."/>
            <person name="Nusbaum C."/>
            <person name="Birren B."/>
        </authorList>
    </citation>
    <scope>NUCLEOTIDE SEQUENCE [LARGE SCALE GENOMIC DNA]</scope>
    <source>
        <strain evidence="21">ATCC 35896 / D40 B5</strain>
    </source>
</reference>
<dbReference type="Pfam" id="PF03484">
    <property type="entry name" value="B5"/>
    <property type="match status" value="1"/>
</dbReference>
<dbReference type="NCBIfam" id="NF045760">
    <property type="entry name" value="YtpR"/>
    <property type="match status" value="1"/>
</dbReference>
<accession>D6GSI8</accession>
<evidence type="ECO:0000256" key="10">
    <source>
        <dbReference type="ARBA" id="ARBA00022842"/>
    </source>
</evidence>
<feature type="binding site" evidence="15">
    <location>
        <position position="467"/>
    </location>
    <ligand>
        <name>Mg(2+)</name>
        <dbReference type="ChEBI" id="CHEBI:18420"/>
        <note>shared with alpha subunit</note>
    </ligand>
</feature>
<feature type="binding site" evidence="15">
    <location>
        <position position="464"/>
    </location>
    <ligand>
        <name>Mg(2+)</name>
        <dbReference type="ChEBI" id="CHEBI:18420"/>
        <note>shared with alpha subunit</note>
    </ligand>
</feature>
<dbReference type="STRING" id="546269.HMPREF0389_00546"/>
<dbReference type="eggNOG" id="COG0073">
    <property type="taxonomic scope" value="Bacteria"/>
</dbReference>
<gene>
    <name evidence="15 20" type="primary">pheT</name>
    <name evidence="20" type="ordered locus">HMPREF0389_00546</name>
</gene>
<dbReference type="InterPro" id="IPR005146">
    <property type="entry name" value="B3/B4_tRNA-bd"/>
</dbReference>
<keyword evidence="11 16" id="KW-0694">RNA-binding</keyword>
<evidence type="ECO:0000256" key="13">
    <source>
        <dbReference type="ARBA" id="ARBA00023146"/>
    </source>
</evidence>
<dbReference type="InterPro" id="IPR045864">
    <property type="entry name" value="aa-tRNA-synth_II/BPL/LPL"/>
</dbReference>
<comment type="cofactor">
    <cofactor evidence="15">
        <name>Mg(2+)</name>
        <dbReference type="ChEBI" id="CHEBI:18420"/>
    </cofactor>
    <text evidence="15">Binds 2 magnesium ions per tetramer.</text>
</comment>
<dbReference type="Proteomes" id="UP000007468">
    <property type="component" value="Chromosome"/>
</dbReference>
<dbReference type="Gene3D" id="3.30.930.10">
    <property type="entry name" value="Bira Bifunctional Protein, Domain 2"/>
    <property type="match status" value="1"/>
</dbReference>
<dbReference type="OrthoDB" id="9805455at2"/>
<keyword evidence="10 15" id="KW-0460">Magnesium</keyword>
<dbReference type="GO" id="GO:0006432">
    <property type="term" value="P:phenylalanyl-tRNA aminoacylation"/>
    <property type="evidence" value="ECO:0007669"/>
    <property type="project" value="UniProtKB-UniRule"/>
</dbReference>
<dbReference type="GO" id="GO:0000287">
    <property type="term" value="F:magnesium ion binding"/>
    <property type="evidence" value="ECO:0007669"/>
    <property type="project" value="UniProtKB-UniRule"/>
</dbReference>
<keyword evidence="4 15" id="KW-0963">Cytoplasm</keyword>
<dbReference type="Gene3D" id="3.30.70.380">
    <property type="entry name" value="Ferrodoxin-fold anticodon-binding domain"/>
    <property type="match status" value="1"/>
</dbReference>
<feature type="binding site" evidence="15">
    <location>
        <position position="458"/>
    </location>
    <ligand>
        <name>Mg(2+)</name>
        <dbReference type="ChEBI" id="CHEBI:18420"/>
        <note>shared with alpha subunit</note>
    </ligand>
</feature>
<dbReference type="PROSITE" id="PS50886">
    <property type="entry name" value="TRBD"/>
    <property type="match status" value="1"/>
</dbReference>
<evidence type="ECO:0000256" key="16">
    <source>
        <dbReference type="PROSITE-ProRule" id="PRU00209"/>
    </source>
</evidence>
<evidence type="ECO:0000256" key="9">
    <source>
        <dbReference type="ARBA" id="ARBA00022840"/>
    </source>
</evidence>
<evidence type="ECO:0000256" key="3">
    <source>
        <dbReference type="ARBA" id="ARBA00011209"/>
    </source>
</evidence>
<proteinExistence type="inferred from homology"/>
<evidence type="ECO:0000256" key="14">
    <source>
        <dbReference type="ARBA" id="ARBA00049255"/>
    </source>
</evidence>
<dbReference type="Pfam" id="PF03147">
    <property type="entry name" value="FDX-ACB"/>
    <property type="match status" value="1"/>
</dbReference>
<dbReference type="InterPro" id="IPR033714">
    <property type="entry name" value="tRNA_bind_bactPheRS"/>
</dbReference>
<dbReference type="GO" id="GO:0005524">
    <property type="term" value="F:ATP binding"/>
    <property type="evidence" value="ECO:0007669"/>
    <property type="project" value="UniProtKB-UniRule"/>
</dbReference>
<keyword evidence="5 16" id="KW-0820">tRNA-binding</keyword>
<evidence type="ECO:0000256" key="7">
    <source>
        <dbReference type="ARBA" id="ARBA00022723"/>
    </source>
</evidence>